<feature type="binding site" evidence="3">
    <location>
        <position position="194"/>
    </location>
    <ligand>
        <name>S-adenosyl-L-methionine</name>
        <dbReference type="ChEBI" id="CHEBI:59789"/>
    </ligand>
</feature>
<dbReference type="EC" id="2.1.3.-" evidence="3"/>
<evidence type="ECO:0000256" key="4">
    <source>
        <dbReference type="PIRSR" id="PIRSR006325-1"/>
    </source>
</evidence>
<dbReference type="Pfam" id="PF13649">
    <property type="entry name" value="Methyltransf_25"/>
    <property type="match status" value="1"/>
</dbReference>
<dbReference type="NCBIfam" id="TIGR00740">
    <property type="entry name" value="carboxy-S-adenosyl-L-methionine synthase CmoA"/>
    <property type="match status" value="1"/>
</dbReference>
<dbReference type="AlphaFoldDB" id="A0A0M3TU40"/>
<evidence type="ECO:0000313" key="6">
    <source>
        <dbReference type="EMBL" id="ALE52275.1"/>
    </source>
</evidence>
<dbReference type="Gene3D" id="3.40.50.150">
    <property type="entry name" value="Vaccinia Virus protein VP39"/>
    <property type="match status" value="1"/>
</dbReference>
<dbReference type="InterPro" id="IPR041698">
    <property type="entry name" value="Methyltransf_25"/>
</dbReference>
<organism evidence="6 7">
    <name type="scientific">Candidatus Thioglobus autotrophicus</name>
    <dbReference type="NCBI Taxonomy" id="1705394"/>
    <lineage>
        <taxon>Bacteria</taxon>
        <taxon>Pseudomonadati</taxon>
        <taxon>Pseudomonadota</taxon>
        <taxon>Gammaproteobacteria</taxon>
        <taxon>Candidatus Pseudothioglobaceae</taxon>
        <taxon>Candidatus Thioglobus</taxon>
    </lineage>
</organism>
<keyword evidence="7" id="KW-1185">Reference proteome</keyword>
<evidence type="ECO:0000256" key="2">
    <source>
        <dbReference type="ARBA" id="ARBA00022691"/>
    </source>
</evidence>
<evidence type="ECO:0000256" key="1">
    <source>
        <dbReference type="ARBA" id="ARBA00022679"/>
    </source>
</evidence>
<dbReference type="PANTHER" id="PTHR43861:SF2">
    <property type="entry name" value="CARBOXY-S-ADENOSYL-L-METHIONINE SYNTHASE"/>
    <property type="match status" value="1"/>
</dbReference>
<feature type="binding site" evidence="3 4">
    <location>
        <position position="36"/>
    </location>
    <ligand>
        <name>S-adenosyl-L-methionine</name>
        <dbReference type="ChEBI" id="CHEBI:59789"/>
    </ligand>
</feature>
<evidence type="ECO:0000259" key="5">
    <source>
        <dbReference type="Pfam" id="PF13649"/>
    </source>
</evidence>
<dbReference type="PANTHER" id="PTHR43861">
    <property type="entry name" value="TRANS-ACONITATE 2-METHYLTRANSFERASE-RELATED"/>
    <property type="match status" value="1"/>
</dbReference>
<keyword evidence="1 3" id="KW-0808">Transferase</keyword>
<name>A0A0M3TU40_9GAMM</name>
<feature type="binding site" evidence="3 4">
    <location>
        <begin position="61"/>
        <end position="63"/>
    </location>
    <ligand>
        <name>S-adenosyl-L-methionine</name>
        <dbReference type="ChEBI" id="CHEBI:59789"/>
    </ligand>
</feature>
<feature type="binding site" evidence="3 4">
    <location>
        <begin position="86"/>
        <end position="87"/>
    </location>
    <ligand>
        <name>S-adenosyl-L-methionine</name>
        <dbReference type="ChEBI" id="CHEBI:59789"/>
    </ligand>
</feature>
<dbReference type="CDD" id="cd02440">
    <property type="entry name" value="AdoMet_MTases"/>
    <property type="match status" value="1"/>
</dbReference>
<proteinExistence type="inferred from homology"/>
<dbReference type="KEGG" id="tho:SP60_02955"/>
<dbReference type="GO" id="GO:0032259">
    <property type="term" value="P:methylation"/>
    <property type="evidence" value="ECO:0007669"/>
    <property type="project" value="UniProtKB-KW"/>
</dbReference>
<dbReference type="GO" id="GO:0008168">
    <property type="term" value="F:methyltransferase activity"/>
    <property type="evidence" value="ECO:0007669"/>
    <property type="project" value="UniProtKB-KW"/>
</dbReference>
<dbReference type="PIRSF" id="PIRSF006325">
    <property type="entry name" value="MeTrfase_bac"/>
    <property type="match status" value="1"/>
</dbReference>
<protein>
    <recommendedName>
        <fullName evidence="3">Carboxy-S-adenosyl-L-methionine synthase</fullName>
        <shortName evidence="3">Cx-SAM synthase</shortName>
        <ecNumber evidence="3">2.1.3.-</ecNumber>
    </recommendedName>
</protein>
<accession>A0A0M3TU40</accession>
<feature type="binding site" evidence="3 4">
    <location>
        <position position="127"/>
    </location>
    <ligand>
        <name>S-adenosyl-L-methionine</name>
        <dbReference type="ChEBI" id="CHEBI:59789"/>
    </ligand>
</feature>
<feature type="domain" description="Methyltransferase" evidence="5">
    <location>
        <begin position="59"/>
        <end position="153"/>
    </location>
</feature>
<dbReference type="HAMAP" id="MF_01589">
    <property type="entry name" value="Cx_SAM_synthase"/>
    <property type="match status" value="1"/>
</dbReference>
<dbReference type="GO" id="GO:1904047">
    <property type="term" value="F:S-adenosyl-L-methionine binding"/>
    <property type="evidence" value="ECO:0007669"/>
    <property type="project" value="UniProtKB-UniRule"/>
</dbReference>
<comment type="subunit">
    <text evidence="3">Homodimer.</text>
</comment>
<evidence type="ECO:0000313" key="7">
    <source>
        <dbReference type="Proteomes" id="UP000058020"/>
    </source>
</evidence>
<dbReference type="RefSeq" id="WP_053951215.1">
    <property type="nucleotide sequence ID" value="NZ_CP010552.1"/>
</dbReference>
<dbReference type="STRING" id="1705394.SP60_02955"/>
<feature type="binding site" evidence="3 4">
    <location>
        <begin position="112"/>
        <end position="113"/>
    </location>
    <ligand>
        <name>S-adenosyl-L-methionine</name>
        <dbReference type="ChEBI" id="CHEBI:59789"/>
    </ligand>
</feature>
<dbReference type="SUPFAM" id="SSF53335">
    <property type="entry name" value="S-adenosyl-L-methionine-dependent methyltransferases"/>
    <property type="match status" value="1"/>
</dbReference>
<comment type="catalytic activity">
    <reaction evidence="3">
        <text>prephenate + S-adenosyl-L-methionine = carboxy-S-adenosyl-L-methionine + 3-phenylpyruvate + H2O</text>
        <dbReference type="Rhea" id="RHEA:51692"/>
        <dbReference type="ChEBI" id="CHEBI:15377"/>
        <dbReference type="ChEBI" id="CHEBI:18005"/>
        <dbReference type="ChEBI" id="CHEBI:29934"/>
        <dbReference type="ChEBI" id="CHEBI:59789"/>
        <dbReference type="ChEBI" id="CHEBI:134278"/>
    </reaction>
</comment>
<dbReference type="InterPro" id="IPR029063">
    <property type="entry name" value="SAM-dependent_MTases_sf"/>
</dbReference>
<comment type="similarity">
    <text evidence="3">Belongs to the class I-like SAM-binding methyltransferase superfamily. Cx-SAM synthase family.</text>
</comment>
<sequence length="237" mass="26551">MRDQIFSQDNDLVDFTFDTNVANVFDDMVRRSVPGYQSMIEMIGLCVKTYGQDHTNYYDLGTSTGATAVALGVNNTHQNTQIIAVDNSPSMVDKCEKTLNNKVDHAQVICADIETLEIKNASLVVLNLTLQFIAPDNRQALIDKIYQGLNKGGALIISEKIHFNDPQKQQQMTELHLDFKRANGYSELEIAAKRQSIENVLITDSQETHLERLQLAGFSTQACHFQCLNFACFLAVK</sequence>
<dbReference type="Proteomes" id="UP000058020">
    <property type="component" value="Chromosome"/>
</dbReference>
<gene>
    <name evidence="3" type="primary">cmoA</name>
    <name evidence="6" type="ORF">SP60_02955</name>
</gene>
<comment type="function">
    <text evidence="3">Catalyzes the conversion of S-adenosyl-L-methionine (SAM) to carboxy-S-adenosyl-L-methionine (Cx-SAM).</text>
</comment>
<dbReference type="PATRIC" id="fig|1705394.5.peg.600"/>
<keyword evidence="2 3" id="KW-0949">S-adenosyl-L-methionine</keyword>
<dbReference type="GO" id="GO:0016743">
    <property type="term" value="F:carboxyl- or carbamoyltransferase activity"/>
    <property type="evidence" value="ECO:0007669"/>
    <property type="project" value="UniProtKB-UniRule"/>
</dbReference>
<reference evidence="6 7" key="1">
    <citation type="journal article" date="2015" name="Genome Announc.">
        <title>Genome Sequence of 'Candidatus Thioglobus autotrophica' Strain EF1, a Chemoautotroph from the SUP05 Clade of Marine Gammaproteobacteria.</title>
        <authorList>
            <person name="Shah V."/>
            <person name="Morris R.M."/>
        </authorList>
    </citation>
    <scope>NUCLEOTIDE SEQUENCE [LARGE SCALE GENOMIC DNA]</scope>
    <source>
        <strain evidence="6 7">EF1</strain>
    </source>
</reference>
<keyword evidence="6" id="KW-0489">Methyltransferase</keyword>
<dbReference type="InterPro" id="IPR005271">
    <property type="entry name" value="CmoA"/>
</dbReference>
<evidence type="ECO:0000256" key="3">
    <source>
        <dbReference type="HAMAP-Rule" id="MF_01589"/>
    </source>
</evidence>
<dbReference type="OrthoDB" id="9779941at2"/>
<dbReference type="EMBL" id="CP010552">
    <property type="protein sequence ID" value="ALE52275.1"/>
    <property type="molecule type" value="Genomic_DNA"/>
</dbReference>
<dbReference type="GO" id="GO:0002098">
    <property type="term" value="P:tRNA wobble uridine modification"/>
    <property type="evidence" value="ECO:0007669"/>
    <property type="project" value="InterPro"/>
</dbReference>